<feature type="transmembrane region" description="Helical" evidence="8">
    <location>
        <begin position="359"/>
        <end position="376"/>
    </location>
</feature>
<keyword evidence="3" id="KW-0813">Transport</keyword>
<dbReference type="Gene3D" id="3.30.2090.10">
    <property type="entry name" value="Multidrug efflux transporter AcrB TolC docking domain, DN and DC subdomains"/>
    <property type="match status" value="2"/>
</dbReference>
<feature type="transmembrane region" description="Helical" evidence="8">
    <location>
        <begin position="523"/>
        <end position="541"/>
    </location>
</feature>
<dbReference type="SUPFAM" id="SSF82693">
    <property type="entry name" value="Multidrug efflux transporter AcrB pore domain, PN1, PN2, PC1 and PC2 subdomains"/>
    <property type="match status" value="2"/>
</dbReference>
<dbReference type="InterPro" id="IPR001036">
    <property type="entry name" value="Acrflvin-R"/>
</dbReference>
<dbReference type="HOGENOM" id="CLU_002755_1_2_7"/>
<comment type="subcellular location">
    <subcellularLocation>
        <location evidence="1">Cell membrane</location>
        <topology evidence="1">Multi-pass membrane protein</topology>
    </subcellularLocation>
</comment>
<dbReference type="GO" id="GO:0005886">
    <property type="term" value="C:plasma membrane"/>
    <property type="evidence" value="ECO:0007669"/>
    <property type="project" value="UniProtKB-SubCell"/>
</dbReference>
<feature type="transmembrane region" description="Helical" evidence="8">
    <location>
        <begin position="388"/>
        <end position="410"/>
    </location>
</feature>
<feature type="transmembrane region" description="Helical" evidence="8">
    <location>
        <begin position="909"/>
        <end position="933"/>
    </location>
</feature>
<dbReference type="AlphaFoldDB" id="M3Q225"/>
<dbReference type="SUPFAM" id="SSF82866">
    <property type="entry name" value="Multidrug efflux transporter AcrB transmembrane domain"/>
    <property type="match status" value="2"/>
</dbReference>
<feature type="transmembrane region" description="Helical" evidence="8">
    <location>
        <begin position="12"/>
        <end position="32"/>
    </location>
</feature>
<gene>
    <name evidence="9" type="ORF">HMPREF1418_00181</name>
</gene>
<dbReference type="GO" id="GO:0008324">
    <property type="term" value="F:monoatomic cation transmembrane transporter activity"/>
    <property type="evidence" value="ECO:0007669"/>
    <property type="project" value="InterPro"/>
</dbReference>
<sequence length="1019" mass="111226">MLASIIEFSLRQRVIVIVGAILILFFGTYSFIHTPVDAFPDISPTQVKIILKLPGSSPEEMENNIVRPLELELLGLKGQKSLRSVSKYSISDITIDFDDSVDIYLARNIVNERLSSVMKDLPVGVEGGMAPIVTPLSDIFMFTIDGNITEIEKRQLLDFVIRPQLRMISGVADVNSIGGFSKAFVIVPDFNDMARLGISISDLEEALRVNLRNSGAGRVDRDGETFLVKIQTASLSLEDIGKITVSTNLGHLHIKDFAKVISQSRTRLGFVTKDGIGETTEGLVLSLKEANTKEIIAQVYQKLEELKPLLPSGVSLNVFYDRSEFTQKAIATVSKTLIEAIVLIIITLFLFLGNLRASVAVGVILPLSLSVAFIFIKLNNLTLNLMSLGGLIIAIGMLIDSAVVVVENAFEKLSANTKTTKLHAIYRSCKEIAVSVVSGVVIIIVFFVPILTLQGLEGKMFRPLAQSIVYALLGTLVLSITIIPVVSSLVLKATPHSETFLTRFLNRIYAPLLEFFVRNPKKVILGAFVFLIASLSLFPFVGKNFMPALDEGDVVLSVETTPSISLDQSKDLILNIESAIKKHVKEVKTIVARTGSDELGLDLGGLNQTDTFISFIPKKEWSVKTKDELLEKIMDSLKDFKGINFSFTQPIEMRISEMLTGVRGDLAVKIFGDDISELNGLSFQIAQVLKGIKGSSEVLTTLNEGVNYLYVTPNKEAMANVGITSDEFSKFLKSALEGLIVDVIPTGISRTPVMIRQESDFASSITKIKSLALTSKYGVLVPITSIAKIEEVDGPVSIVREDSRRMSVVRSNVVGRDLNSFVEEAKKVISQNIKLPPSYYITYGGQFENQQRANKRLSTVIPLSILAIFFILFFTFKSIPLALLILLNIPFAVTGGLIALFAVGEYISVPASVGFIALFGIAVLNGVVMIGYFKELLLQGKSVEECVLLGAKRRLRPVLMTACIAGLGLLPLLFSHSVGSEVQKPLAIVVLGGLVTSSALTLLLLPPMFMLIAKKIKIV</sequence>
<feature type="transmembrane region" description="Helical" evidence="8">
    <location>
        <begin position="329"/>
        <end position="352"/>
    </location>
</feature>
<dbReference type="InterPro" id="IPR004763">
    <property type="entry name" value="CusA-like"/>
</dbReference>
<evidence type="ECO:0000313" key="9">
    <source>
        <dbReference type="EMBL" id="EMH25695.1"/>
    </source>
</evidence>
<evidence type="ECO:0000256" key="8">
    <source>
        <dbReference type="SAM" id="Phobius"/>
    </source>
</evidence>
<keyword evidence="4" id="KW-1003">Cell membrane</keyword>
<dbReference type="Proteomes" id="UP000012023">
    <property type="component" value="Unassembled WGS sequence"/>
</dbReference>
<dbReference type="Gene3D" id="3.30.70.1430">
    <property type="entry name" value="Multidrug efflux transporter AcrB pore domain"/>
    <property type="match status" value="2"/>
</dbReference>
<feature type="transmembrane region" description="Helical" evidence="8">
    <location>
        <begin position="986"/>
        <end position="1013"/>
    </location>
</feature>
<dbReference type="GO" id="GO:0042910">
    <property type="term" value="F:xenobiotic transmembrane transporter activity"/>
    <property type="evidence" value="ECO:0007669"/>
    <property type="project" value="TreeGrafter"/>
</dbReference>
<proteinExistence type="inferred from homology"/>
<dbReference type="PANTHER" id="PTHR32063">
    <property type="match status" value="1"/>
</dbReference>
<keyword evidence="7 8" id="KW-0472">Membrane</keyword>
<protein>
    <submittedName>
        <fullName evidence="9">Heavy metal efflux pump, CzcA family</fullName>
    </submittedName>
</protein>
<feature type="transmembrane region" description="Helical" evidence="8">
    <location>
        <begin position="954"/>
        <end position="974"/>
    </location>
</feature>
<accession>M3Q225</accession>
<dbReference type="NCBIfam" id="TIGR00914">
    <property type="entry name" value="2A0601"/>
    <property type="match status" value="1"/>
</dbReference>
<keyword evidence="5 8" id="KW-0812">Transmembrane</keyword>
<evidence type="ECO:0000313" key="10">
    <source>
        <dbReference type="Proteomes" id="UP000012023"/>
    </source>
</evidence>
<evidence type="ECO:0000256" key="5">
    <source>
        <dbReference type="ARBA" id="ARBA00022692"/>
    </source>
</evidence>
<evidence type="ECO:0000256" key="1">
    <source>
        <dbReference type="ARBA" id="ARBA00004651"/>
    </source>
</evidence>
<feature type="transmembrane region" description="Helical" evidence="8">
    <location>
        <begin position="468"/>
        <end position="491"/>
    </location>
</feature>
<dbReference type="PATRIC" id="fig|1159046.3.peg.172"/>
<evidence type="ECO:0000256" key="3">
    <source>
        <dbReference type="ARBA" id="ARBA00022448"/>
    </source>
</evidence>
<evidence type="ECO:0000256" key="4">
    <source>
        <dbReference type="ARBA" id="ARBA00022475"/>
    </source>
</evidence>
<dbReference type="InterPro" id="IPR027463">
    <property type="entry name" value="AcrB_DN_DC_subdom"/>
</dbReference>
<dbReference type="PRINTS" id="PR00702">
    <property type="entry name" value="ACRIFLAVINRP"/>
</dbReference>
<comment type="caution">
    <text evidence="9">The sequence shown here is derived from an EMBL/GenBank/DDBJ whole genome shotgun (WGS) entry which is preliminary data.</text>
</comment>
<feature type="transmembrane region" description="Helical" evidence="8">
    <location>
        <begin position="857"/>
        <end position="876"/>
    </location>
</feature>
<dbReference type="PANTHER" id="PTHR32063:SF68">
    <property type="entry name" value="PROBALE CATION EFFLUX SYSTEM PROTEIN"/>
    <property type="match status" value="1"/>
</dbReference>
<reference evidence="9 10" key="1">
    <citation type="submission" date="2012-11" db="EMBL/GenBank/DDBJ databases">
        <authorList>
            <person name="Weinstock G."/>
            <person name="Sodergren E."/>
            <person name="Lobos E.A."/>
            <person name="Fulton L."/>
            <person name="Fulton R."/>
            <person name="Courtney L."/>
            <person name="Fronick C."/>
            <person name="O'Laughlin M."/>
            <person name="Godfrey J."/>
            <person name="Wilson R.M."/>
            <person name="Miner T."/>
            <person name="Farmer C."/>
            <person name="Delehaunty K."/>
            <person name="Cordes M."/>
            <person name="Minx P."/>
            <person name="Tomlinson C."/>
            <person name="Chen J."/>
            <person name="Wollam A."/>
            <person name="Pepin K.H."/>
            <person name="Bhonagiri V."/>
            <person name="Zhang X."/>
            <person name="Suruliraj S."/>
            <person name="Antonio M."/>
            <person name="Secka O."/>
            <person name="Thomas J."/>
            <person name="Warren W."/>
            <person name="Mitreva M."/>
            <person name="Mardis E.R."/>
            <person name="Wilson R.K."/>
        </authorList>
    </citation>
    <scope>NUCLEOTIDE SEQUENCE [LARGE SCALE GENOMIC DNA]</scope>
    <source>
        <strain evidence="9 10">GAM260BSi</strain>
    </source>
</reference>
<dbReference type="Pfam" id="PF00873">
    <property type="entry name" value="ACR_tran"/>
    <property type="match status" value="1"/>
</dbReference>
<feature type="transmembrane region" description="Helical" evidence="8">
    <location>
        <begin position="883"/>
        <end position="903"/>
    </location>
</feature>
<comment type="similarity">
    <text evidence="2">Belongs to the resistance-nodulation-cell division (RND) (TC 2.A.6) family.</text>
</comment>
<keyword evidence="6 8" id="KW-1133">Transmembrane helix</keyword>
<dbReference type="Gene3D" id="3.30.70.1320">
    <property type="entry name" value="Multidrug efflux transporter AcrB pore domain like"/>
    <property type="match status" value="1"/>
</dbReference>
<dbReference type="Gene3D" id="1.20.1640.10">
    <property type="entry name" value="Multidrug efflux transporter AcrB transmembrane domain"/>
    <property type="match status" value="2"/>
</dbReference>
<dbReference type="RefSeq" id="WP_001955138.1">
    <property type="nucleotide sequence ID" value="NZ_KB636967.1"/>
</dbReference>
<dbReference type="Gene3D" id="3.30.70.1440">
    <property type="entry name" value="Multidrug efflux transporter AcrB pore domain"/>
    <property type="match status" value="1"/>
</dbReference>
<evidence type="ECO:0000256" key="6">
    <source>
        <dbReference type="ARBA" id="ARBA00022989"/>
    </source>
</evidence>
<name>M3Q225_HELPX</name>
<evidence type="ECO:0000256" key="2">
    <source>
        <dbReference type="ARBA" id="ARBA00010942"/>
    </source>
</evidence>
<dbReference type="SUPFAM" id="SSF82714">
    <property type="entry name" value="Multidrug efflux transporter AcrB TolC docking domain, DN and DC subdomains"/>
    <property type="match status" value="2"/>
</dbReference>
<evidence type="ECO:0000256" key="7">
    <source>
        <dbReference type="ARBA" id="ARBA00023136"/>
    </source>
</evidence>
<dbReference type="EMBL" id="APDV01000006">
    <property type="protein sequence ID" value="EMH25695.1"/>
    <property type="molecule type" value="Genomic_DNA"/>
</dbReference>
<organism evidence="9 10">
    <name type="scientific">Helicobacter pylori GAM260BSi</name>
    <dbReference type="NCBI Taxonomy" id="1159046"/>
    <lineage>
        <taxon>Bacteria</taxon>
        <taxon>Pseudomonadati</taxon>
        <taxon>Campylobacterota</taxon>
        <taxon>Epsilonproteobacteria</taxon>
        <taxon>Campylobacterales</taxon>
        <taxon>Helicobacteraceae</taxon>
        <taxon>Helicobacter</taxon>
    </lineage>
</organism>
<feature type="transmembrane region" description="Helical" evidence="8">
    <location>
        <begin position="431"/>
        <end position="456"/>
    </location>
</feature>